<evidence type="ECO:0000313" key="4">
    <source>
        <dbReference type="Proteomes" id="UP000321245"/>
    </source>
</evidence>
<reference evidence="3 4" key="1">
    <citation type="submission" date="2019-07" db="EMBL/GenBank/DDBJ databases">
        <title>Whole genome shotgun sequence of Empedobacter brevis NBRC 14943.</title>
        <authorList>
            <person name="Hosoyama A."/>
            <person name="Uohara A."/>
            <person name="Ohji S."/>
            <person name="Ichikawa N."/>
        </authorList>
    </citation>
    <scope>NUCLEOTIDE SEQUENCE [LARGE SCALE GENOMIC DNA]</scope>
    <source>
        <strain evidence="3 4">NBRC 14943</strain>
    </source>
</reference>
<comment type="similarity">
    <text evidence="1">Belongs to the NAD(P)-dependent epimerase/dehydratase family.</text>
</comment>
<evidence type="ECO:0000256" key="1">
    <source>
        <dbReference type="ARBA" id="ARBA00007637"/>
    </source>
</evidence>
<dbReference type="Gene3D" id="3.40.50.720">
    <property type="entry name" value="NAD(P)-binding Rossmann-like Domain"/>
    <property type="match status" value="1"/>
</dbReference>
<dbReference type="InterPro" id="IPR036291">
    <property type="entry name" value="NAD(P)-bd_dom_sf"/>
</dbReference>
<dbReference type="GO" id="GO:0008743">
    <property type="term" value="F:L-threonine 3-dehydrogenase activity"/>
    <property type="evidence" value="ECO:0007669"/>
    <property type="project" value="TreeGrafter"/>
</dbReference>
<dbReference type="Proteomes" id="UP000321245">
    <property type="component" value="Unassembled WGS sequence"/>
</dbReference>
<dbReference type="PANTHER" id="PTHR42687:SF1">
    <property type="entry name" value="L-THREONINE 3-DEHYDROGENASE, MITOCHONDRIAL"/>
    <property type="match status" value="1"/>
</dbReference>
<dbReference type="GO" id="GO:0006567">
    <property type="term" value="P:L-threonine catabolic process"/>
    <property type="evidence" value="ECO:0007669"/>
    <property type="project" value="TreeGrafter"/>
</dbReference>
<protein>
    <submittedName>
        <fullName evidence="3">L-threonine 3-dehydrogenase</fullName>
    </submittedName>
</protein>
<keyword evidence="4" id="KW-1185">Reference proteome</keyword>
<dbReference type="EMBL" id="BJXC01000021">
    <property type="protein sequence ID" value="GEM52890.1"/>
    <property type="molecule type" value="Genomic_DNA"/>
</dbReference>
<dbReference type="OrthoDB" id="9779902at2"/>
<dbReference type="STRING" id="1218108.GCA_000382425_02937"/>
<dbReference type="SUPFAM" id="SSF51735">
    <property type="entry name" value="NAD(P)-binding Rossmann-fold domains"/>
    <property type="match status" value="1"/>
</dbReference>
<accession>A0A511NJ98</accession>
<sequence length="327" mass="36581">MEQTIVTFKMETETILITGALGQIGSELAEKLKTIHGKNNVIISDIRDPKDVDYDGIYEVIDVMNAEKIKEVIAKYNIKTVYHLAALLSGTAEKNPMFGWKLNMDTLLTFLELAKDKVIDKLFWPSSIGVFGPDTPKNNTPQNTIQTPSTVYGISKLSGEYWCKWYQQNHNVDVRSVRFPGLISWKTPAGGGTTDYAVDIYYKAIEDGKYTSFLKEGTYLPMLYMDDAIDAIIELMSTDSNKLGEFKSYNLGGLSFAPEDLAAEITKHIPGFTLDYAPDFRQAIADSWPSSIDDTVAKADWGFAPKFDIDKMTTTMLENLKIKLAKA</sequence>
<dbReference type="FunFam" id="3.40.50.720:FF:000077">
    <property type="entry name" value="L-threonine 3-dehydrogenase, mitochondrial"/>
    <property type="match status" value="1"/>
</dbReference>
<dbReference type="InterPro" id="IPR051225">
    <property type="entry name" value="NAD(P)_epim/dehydratase"/>
</dbReference>
<evidence type="ECO:0000259" key="2">
    <source>
        <dbReference type="Pfam" id="PF01370"/>
    </source>
</evidence>
<dbReference type="Pfam" id="PF01370">
    <property type="entry name" value="Epimerase"/>
    <property type="match status" value="1"/>
</dbReference>
<dbReference type="InterPro" id="IPR001509">
    <property type="entry name" value="Epimerase_deHydtase"/>
</dbReference>
<proteinExistence type="inferred from homology"/>
<dbReference type="PANTHER" id="PTHR42687">
    <property type="entry name" value="L-THREONINE 3-DEHYDROGENASE"/>
    <property type="match status" value="1"/>
</dbReference>
<name>A0A511NJ98_9FLAO</name>
<feature type="domain" description="NAD-dependent epimerase/dehydratase" evidence="2">
    <location>
        <begin position="15"/>
        <end position="252"/>
    </location>
</feature>
<organism evidence="3 4">
    <name type="scientific">Empedobacter brevis NBRC 14943 = ATCC 43319</name>
    <dbReference type="NCBI Taxonomy" id="1218108"/>
    <lineage>
        <taxon>Bacteria</taxon>
        <taxon>Pseudomonadati</taxon>
        <taxon>Bacteroidota</taxon>
        <taxon>Flavobacteriia</taxon>
        <taxon>Flavobacteriales</taxon>
        <taxon>Weeksellaceae</taxon>
        <taxon>Empedobacter</taxon>
    </lineage>
</organism>
<dbReference type="AlphaFoldDB" id="A0A511NJ98"/>
<evidence type="ECO:0000313" key="3">
    <source>
        <dbReference type="EMBL" id="GEM52890.1"/>
    </source>
</evidence>
<comment type="caution">
    <text evidence="3">The sequence shown here is derived from an EMBL/GenBank/DDBJ whole genome shotgun (WGS) entry which is preliminary data.</text>
</comment>
<gene>
    <name evidence="3" type="primary">ltd</name>
    <name evidence="3" type="ORF">EB1_26800</name>
</gene>